<dbReference type="InterPro" id="IPR036881">
    <property type="entry name" value="Glyco_hydro_3_C_sf"/>
</dbReference>
<dbReference type="AlphaFoldDB" id="A0A9Q0W9E3"/>
<gene>
    <name evidence="6" type="ORF">OIU79_023754</name>
</gene>
<dbReference type="Gene3D" id="3.40.50.1700">
    <property type="entry name" value="Glycoside hydrolase family 3 C-terminal domain"/>
    <property type="match status" value="1"/>
</dbReference>
<name>A0A9Q0W9E3_SALPP</name>
<feature type="domain" description="Glycoside hydrolase family 3 N-terminal" evidence="4">
    <location>
        <begin position="46"/>
        <end position="244"/>
    </location>
</feature>
<evidence type="ECO:0000313" key="7">
    <source>
        <dbReference type="Proteomes" id="UP001151532"/>
    </source>
</evidence>
<dbReference type="SUPFAM" id="SSF51445">
    <property type="entry name" value="(Trans)glycosidases"/>
    <property type="match status" value="1"/>
</dbReference>
<dbReference type="EMBL" id="JAPFFK010000005">
    <property type="protein sequence ID" value="KAJ6763069.1"/>
    <property type="molecule type" value="Genomic_DNA"/>
</dbReference>
<proteinExistence type="predicted"/>
<evidence type="ECO:0000256" key="2">
    <source>
        <dbReference type="ARBA" id="ARBA00023295"/>
    </source>
</evidence>
<keyword evidence="7" id="KW-1185">Reference proteome</keyword>
<evidence type="ECO:0000259" key="5">
    <source>
        <dbReference type="Pfam" id="PF01915"/>
    </source>
</evidence>
<evidence type="ECO:0000313" key="6">
    <source>
        <dbReference type="EMBL" id="KAJ6763069.1"/>
    </source>
</evidence>
<dbReference type="InterPro" id="IPR036962">
    <property type="entry name" value="Glyco_hydro_3_N_sf"/>
</dbReference>
<dbReference type="Gene3D" id="3.20.20.300">
    <property type="entry name" value="Glycoside hydrolase, family 3, N-terminal domain"/>
    <property type="match status" value="2"/>
</dbReference>
<dbReference type="PRINTS" id="PR00133">
    <property type="entry name" value="GLHYDRLASE3"/>
</dbReference>
<dbReference type="GO" id="GO:0008422">
    <property type="term" value="F:beta-glucosidase activity"/>
    <property type="evidence" value="ECO:0007669"/>
    <property type="project" value="TreeGrafter"/>
</dbReference>
<keyword evidence="3" id="KW-0732">Signal</keyword>
<dbReference type="Pfam" id="PF01915">
    <property type="entry name" value="Glyco_hydro_3_C"/>
    <property type="match status" value="1"/>
</dbReference>
<organism evidence="6 7">
    <name type="scientific">Salix purpurea</name>
    <name type="common">Purple osier willow</name>
    <dbReference type="NCBI Taxonomy" id="77065"/>
    <lineage>
        <taxon>Eukaryota</taxon>
        <taxon>Viridiplantae</taxon>
        <taxon>Streptophyta</taxon>
        <taxon>Embryophyta</taxon>
        <taxon>Tracheophyta</taxon>
        <taxon>Spermatophyta</taxon>
        <taxon>Magnoliopsida</taxon>
        <taxon>eudicotyledons</taxon>
        <taxon>Gunneridae</taxon>
        <taxon>Pentapetalae</taxon>
        <taxon>rosids</taxon>
        <taxon>fabids</taxon>
        <taxon>Malpighiales</taxon>
        <taxon>Salicaceae</taxon>
        <taxon>Saliceae</taxon>
        <taxon>Salix</taxon>
    </lineage>
</organism>
<feature type="signal peptide" evidence="3">
    <location>
        <begin position="1"/>
        <end position="22"/>
    </location>
</feature>
<evidence type="ECO:0000256" key="1">
    <source>
        <dbReference type="ARBA" id="ARBA00022801"/>
    </source>
</evidence>
<dbReference type="PANTHER" id="PTHR30620:SF91">
    <property type="entry name" value="BETA-GLUCOSIDASE"/>
    <property type="match status" value="1"/>
</dbReference>
<feature type="domain" description="Glycoside hydrolase family 3 C-terminal" evidence="5">
    <location>
        <begin position="395"/>
        <end position="496"/>
    </location>
</feature>
<dbReference type="InterPro" id="IPR001764">
    <property type="entry name" value="Glyco_hydro_3_N"/>
</dbReference>
<dbReference type="Pfam" id="PF00933">
    <property type="entry name" value="Glyco_hydro_3"/>
    <property type="match status" value="1"/>
</dbReference>
<dbReference type="Proteomes" id="UP001151532">
    <property type="component" value="Chromosome 13"/>
</dbReference>
<evidence type="ECO:0000259" key="4">
    <source>
        <dbReference type="Pfam" id="PF00933"/>
    </source>
</evidence>
<comment type="caution">
    <text evidence="6">The sequence shown here is derived from an EMBL/GenBank/DDBJ whole genome shotgun (WGS) entry which is preliminary data.</text>
</comment>
<keyword evidence="2" id="KW-0326">Glycosidase</keyword>
<sequence length="508" mass="55854">MARTTPIFLMGVLVIWAALAEAEYMIYKDAAKPLNSRIKDLMSRMTLEEKIGQMTQIERNVASAKVMKDYFIGSVLSGGGSVPSKQASAETWINMVNEFQKGALSTRLGIPMIYGIDAVHGHNNVYNATIFPHNVGLGATRQVNIFLTSAKWDPELVKRIGAATALEVRATGIPYVFAPCIAVCRDPRWGRCYESYSEDPKLVQAMTEIVPGLQGDIPANSSKGVPFVAGKTKVAACAKHYLAYYNSISKGVSTIMVSYSSWNGVKMHANRDMITGFLKNILRFRGFVISDWEGIDRITSPPHANYSYSIQAGISAGIDMIMVPNNYKEFIDGLTSHVKNKVIPMSRIDDAVKRILQVKFVMGLFENPLADRSLVNEIGSQEHRELAREAVRKSLVLLKNGESADKPLLPLPKKASKILVAGSHAHNLGYQCGGWTIEWQGLSGNNLTRGTTILTAIENTVDPSTEVVYKENPDADFVKSNNFSYAIVVVGEPPYAETFGDSFELDNL</sequence>
<dbReference type="GO" id="GO:0009251">
    <property type="term" value="P:glucan catabolic process"/>
    <property type="evidence" value="ECO:0007669"/>
    <property type="project" value="TreeGrafter"/>
</dbReference>
<dbReference type="InterPro" id="IPR051915">
    <property type="entry name" value="Cellulose_Degrad_GH3"/>
</dbReference>
<feature type="chain" id="PRO_5040213588" evidence="3">
    <location>
        <begin position="23"/>
        <end position="508"/>
    </location>
</feature>
<keyword evidence="1" id="KW-0378">Hydrolase</keyword>
<protein>
    <submittedName>
        <fullName evidence="6">Uncharacterized protein</fullName>
    </submittedName>
</protein>
<accession>A0A9Q0W9E3</accession>
<dbReference type="PANTHER" id="PTHR30620">
    <property type="entry name" value="PERIPLASMIC BETA-GLUCOSIDASE-RELATED"/>
    <property type="match status" value="1"/>
</dbReference>
<evidence type="ECO:0000256" key="3">
    <source>
        <dbReference type="SAM" id="SignalP"/>
    </source>
</evidence>
<dbReference type="InterPro" id="IPR002772">
    <property type="entry name" value="Glyco_hydro_3_C"/>
</dbReference>
<dbReference type="SUPFAM" id="SSF52279">
    <property type="entry name" value="Beta-D-glucan exohydrolase, C-terminal domain"/>
    <property type="match status" value="1"/>
</dbReference>
<reference evidence="6" key="1">
    <citation type="submission" date="2022-11" db="EMBL/GenBank/DDBJ databases">
        <authorList>
            <person name="Hyden B.L."/>
            <person name="Feng K."/>
            <person name="Yates T."/>
            <person name="Jawdy S."/>
            <person name="Smart L.B."/>
            <person name="Muchero W."/>
        </authorList>
    </citation>
    <scope>NUCLEOTIDE SEQUENCE</scope>
    <source>
        <tissue evidence="6">Shoot tip</tissue>
    </source>
</reference>
<dbReference type="OrthoDB" id="47059at2759"/>
<dbReference type="InterPro" id="IPR017853">
    <property type="entry name" value="GH"/>
</dbReference>
<reference evidence="6" key="2">
    <citation type="journal article" date="2023" name="Int. J. Mol. Sci.">
        <title>De Novo Assembly and Annotation of 11 Diverse Shrub Willow (Salix) Genomes Reveals Novel Gene Organization in Sex-Linked Regions.</title>
        <authorList>
            <person name="Hyden B."/>
            <person name="Feng K."/>
            <person name="Yates T.B."/>
            <person name="Jawdy S."/>
            <person name="Cereghino C."/>
            <person name="Smart L.B."/>
            <person name="Muchero W."/>
        </authorList>
    </citation>
    <scope>NUCLEOTIDE SEQUENCE</scope>
    <source>
        <tissue evidence="6">Shoot tip</tissue>
    </source>
</reference>